<dbReference type="AlphaFoldDB" id="A0A9P4Y915"/>
<proteinExistence type="predicted"/>
<protein>
    <submittedName>
        <fullName evidence="1">Uncharacterized protein</fullName>
    </submittedName>
</protein>
<dbReference type="GeneID" id="63839648"/>
<dbReference type="Proteomes" id="UP000803844">
    <property type="component" value="Unassembled WGS sequence"/>
</dbReference>
<dbReference type="RefSeq" id="XP_040779952.1">
    <property type="nucleotide sequence ID" value="XM_040922519.1"/>
</dbReference>
<keyword evidence="2" id="KW-1185">Reference proteome</keyword>
<reference evidence="1" key="1">
    <citation type="journal article" date="2020" name="Phytopathology">
        <title>Genome sequence of the chestnut blight fungus Cryphonectria parasitica EP155: A fundamental resource for an archetypical invasive plant pathogen.</title>
        <authorList>
            <person name="Crouch J.A."/>
            <person name="Dawe A."/>
            <person name="Aerts A."/>
            <person name="Barry K."/>
            <person name="Churchill A.C.L."/>
            <person name="Grimwood J."/>
            <person name="Hillman B."/>
            <person name="Milgroom M.G."/>
            <person name="Pangilinan J."/>
            <person name="Smith M."/>
            <person name="Salamov A."/>
            <person name="Schmutz J."/>
            <person name="Yadav J."/>
            <person name="Grigoriev I.V."/>
            <person name="Nuss D."/>
        </authorList>
    </citation>
    <scope>NUCLEOTIDE SEQUENCE</scope>
    <source>
        <strain evidence="1">EP155</strain>
    </source>
</reference>
<name>A0A9P4Y915_CRYP1</name>
<evidence type="ECO:0000313" key="2">
    <source>
        <dbReference type="Proteomes" id="UP000803844"/>
    </source>
</evidence>
<organism evidence="1 2">
    <name type="scientific">Cryphonectria parasitica (strain ATCC 38755 / EP155)</name>
    <dbReference type="NCBI Taxonomy" id="660469"/>
    <lineage>
        <taxon>Eukaryota</taxon>
        <taxon>Fungi</taxon>
        <taxon>Dikarya</taxon>
        <taxon>Ascomycota</taxon>
        <taxon>Pezizomycotina</taxon>
        <taxon>Sordariomycetes</taxon>
        <taxon>Sordariomycetidae</taxon>
        <taxon>Diaporthales</taxon>
        <taxon>Cryphonectriaceae</taxon>
        <taxon>Cryphonectria-Endothia species complex</taxon>
        <taxon>Cryphonectria</taxon>
    </lineage>
</organism>
<comment type="caution">
    <text evidence="1">The sequence shown here is derived from an EMBL/GenBank/DDBJ whole genome shotgun (WGS) entry which is preliminary data.</text>
</comment>
<accession>A0A9P4Y915</accession>
<gene>
    <name evidence="1" type="ORF">M406DRAFT_349996</name>
</gene>
<evidence type="ECO:0000313" key="1">
    <source>
        <dbReference type="EMBL" id="KAF3768991.1"/>
    </source>
</evidence>
<sequence>MDSVIDEIDRIIGELDSTTNSILLSRNAFSSGSLPTYLGPPTADDYNESISENHEPALTLSTTDVSSWDSGLHQHGSDATQPKTNFKALRAPQVDLQYIGEAPEIFVEGPPARPPDLTQEADLPGGTAARHGHRVSRPANPSVDVSLPMLSALGGASAVGNTADIPLSATPMTRDGSKRSGRICDRGRMAELLPGEGQPSVWQADLAETMLPVDNCPTSNAPIYISVGFEPDPGDSSDLTLSLQSSLGTSSFSPASWSFEQYYRPPSTIFPAVPLTTAGNWPGILPSARSLQAAAPFGTQPLWMGGSWPGGYSSPELYYRLCPHELPSANALLAWAEKQVRQELARHSTFEAAIGTLIFTLLDRPLSVPPPPERAGRNKNKPTPLSSRVLLRNVCDMMSWLQILRAQTLYVRQWPSLGPYGSAGGAASSSYLMEGVLSELKWLAVAELVAAERSAVENLDLLLNKGIKGVEVQVLACLWQMILIYRQQIAVFTTLASMHAAIRITVEPALAILYQLQRTLLVKYGACFRSSSPFYPRRGQPSTTDRLQGDARLKGAWQNVLTSRQDFDREISASMAPSDVLLKVLVTEVENDLRRRRLQKRAPARRPPPAS</sequence>
<dbReference type="EMBL" id="MU032345">
    <property type="protein sequence ID" value="KAF3768991.1"/>
    <property type="molecule type" value="Genomic_DNA"/>
</dbReference>
<dbReference type="OrthoDB" id="5426982at2759"/>